<proteinExistence type="predicted"/>
<dbReference type="EMBL" id="ML733673">
    <property type="protein sequence ID" value="KAB8213177.1"/>
    <property type="molecule type" value="Genomic_DNA"/>
</dbReference>
<evidence type="ECO:0000313" key="2">
    <source>
        <dbReference type="EMBL" id="KAB8213177.1"/>
    </source>
</evidence>
<feature type="compositionally biased region" description="Basic and acidic residues" evidence="1">
    <location>
        <begin position="37"/>
        <end position="63"/>
    </location>
</feature>
<keyword evidence="3" id="KW-1185">Reference proteome</keyword>
<sequence length="86" mass="10307">MEINNRIERITLKRPTESSCSLTTSTRLLQFKKLESPMKTQEWHAKRRKRQEENDSLIDERQQRYQKLLRPSHTYVPSPRSKPGVL</sequence>
<dbReference type="Proteomes" id="UP000326799">
    <property type="component" value="Unassembled WGS sequence"/>
</dbReference>
<accession>A0A5N6E7C0</accession>
<reference evidence="2 3" key="1">
    <citation type="submission" date="2019-04" db="EMBL/GenBank/DDBJ databases">
        <title>Fungal friends and foes A comparative genomics study of 23 Aspergillus species from section Flavi.</title>
        <authorList>
            <consortium name="DOE Joint Genome Institute"/>
            <person name="Kjaerbolling I."/>
            <person name="Vesth T.C."/>
            <person name="Frisvad J.C."/>
            <person name="Nybo J.L."/>
            <person name="Theobald S."/>
            <person name="Kildgaard S."/>
            <person name="Petersen T.I."/>
            <person name="Kuo A."/>
            <person name="Sato A."/>
            <person name="Lyhne E.K."/>
            <person name="Kogle M.E."/>
            <person name="Wiebenga A."/>
            <person name="Kun R.S."/>
            <person name="Lubbers R.J."/>
            <person name="Makela M.R."/>
            <person name="Barry K."/>
            <person name="Chovatia M."/>
            <person name="Clum A."/>
            <person name="Daum C."/>
            <person name="Haridas S."/>
            <person name="He G."/>
            <person name="LaButti K."/>
            <person name="Lipzen A."/>
            <person name="Mondo S."/>
            <person name="Pangilinan J."/>
            <person name="Riley R."/>
            <person name="Salamov A."/>
            <person name="Simmons B.A."/>
            <person name="Magnuson J.K."/>
            <person name="Henrissat B."/>
            <person name="Mortensen U.H."/>
            <person name="Larsen T.O."/>
            <person name="De vries R.P."/>
            <person name="Grigoriev I.V."/>
            <person name="Machida M."/>
            <person name="Baker S.E."/>
            <person name="Andersen M.R."/>
        </authorList>
    </citation>
    <scope>NUCLEOTIDE SEQUENCE [LARGE SCALE GENOMIC DNA]</scope>
    <source>
        <strain evidence="2 3">CBS 126849</strain>
    </source>
</reference>
<organism evidence="2 3">
    <name type="scientific">Aspergillus novoparasiticus</name>
    <dbReference type="NCBI Taxonomy" id="986946"/>
    <lineage>
        <taxon>Eukaryota</taxon>
        <taxon>Fungi</taxon>
        <taxon>Dikarya</taxon>
        <taxon>Ascomycota</taxon>
        <taxon>Pezizomycotina</taxon>
        <taxon>Eurotiomycetes</taxon>
        <taxon>Eurotiomycetidae</taxon>
        <taxon>Eurotiales</taxon>
        <taxon>Aspergillaceae</taxon>
        <taxon>Aspergillus</taxon>
        <taxon>Aspergillus subgen. Circumdati</taxon>
    </lineage>
</organism>
<protein>
    <submittedName>
        <fullName evidence="2">Uncharacterized protein</fullName>
    </submittedName>
</protein>
<name>A0A5N6E7C0_9EURO</name>
<gene>
    <name evidence="2" type="ORF">BDV33DRAFT_185276</name>
</gene>
<evidence type="ECO:0000313" key="3">
    <source>
        <dbReference type="Proteomes" id="UP000326799"/>
    </source>
</evidence>
<feature type="region of interest" description="Disordered" evidence="1">
    <location>
        <begin position="37"/>
        <end position="86"/>
    </location>
</feature>
<evidence type="ECO:0000256" key="1">
    <source>
        <dbReference type="SAM" id="MobiDB-lite"/>
    </source>
</evidence>
<dbReference type="AlphaFoldDB" id="A0A5N6E7C0"/>